<keyword evidence="13" id="KW-1185">Reference proteome</keyword>
<evidence type="ECO:0000256" key="8">
    <source>
        <dbReference type="ARBA" id="ARBA00022857"/>
    </source>
</evidence>
<evidence type="ECO:0000256" key="1">
    <source>
        <dbReference type="ARBA" id="ARBA00005044"/>
    </source>
</evidence>
<dbReference type="RefSeq" id="WP_075727141.1">
    <property type="nucleotide sequence ID" value="NZ_LTDM01000032.1"/>
</dbReference>
<dbReference type="OrthoDB" id="9771806at2"/>
<evidence type="ECO:0000256" key="2">
    <source>
        <dbReference type="ARBA" id="ARBA00008014"/>
    </source>
</evidence>
<evidence type="ECO:0000256" key="11">
    <source>
        <dbReference type="HAMAP-Rule" id="MF_00300"/>
    </source>
</evidence>
<evidence type="ECO:0000256" key="9">
    <source>
        <dbReference type="ARBA" id="ARBA00023141"/>
    </source>
</evidence>
<feature type="binding site" evidence="11">
    <location>
        <begin position="125"/>
        <end position="127"/>
    </location>
    <ligand>
        <name>FMN</name>
        <dbReference type="ChEBI" id="CHEBI:58210"/>
    </ligand>
</feature>
<accession>A0A1U7M518</accession>
<dbReference type="HAMAP" id="MF_00300">
    <property type="entry name" value="Chorismate_synth"/>
    <property type="match status" value="1"/>
</dbReference>
<dbReference type="Gene3D" id="3.60.150.10">
    <property type="entry name" value="Chorismate synthase AroC"/>
    <property type="match status" value="1"/>
</dbReference>
<dbReference type="SUPFAM" id="SSF103263">
    <property type="entry name" value="Chorismate synthase, AroC"/>
    <property type="match status" value="1"/>
</dbReference>
<sequence length="368" mass="40180">MSSTWGNNIKLSLFGESHGGAIGINIDGLPSGISLNLEEIKIEMKRRAPGQDKTATSRKEKDEFEILSGYFNDKTTGTPLSIMIRNTNTQSKDYDKTKDFARPGHADFTGRKRYLGNNDYRGGGHFSGRLTAPIVFAGAIAKQILSSEGVIVGSHIKSIGEIEDNSFDPTKVSPRLLEFLKVKKLPTIDDNKSVEMEKTILRAKEEGDSVGGVIELAVINPMAGLGSPFFDSVESHLSHMIFSIPGVKGIEFGKGFDITKMRGSKANDEMYMEGEEVKTYTNNNGGILGGISSGMPIIFRVALKPTASIAKSQRTIDMFKNKDAKIEIVGRHDPCIVVRAVPVLEAATAIVILDLLMEMKKYDGFKRA</sequence>
<reference evidence="12 13" key="1">
    <citation type="submission" date="2016-02" db="EMBL/GenBank/DDBJ databases">
        <title>Genome sequence of Tissierella creatinophila DSM 6911.</title>
        <authorList>
            <person name="Poehlein A."/>
            <person name="Daniel R."/>
        </authorList>
    </citation>
    <scope>NUCLEOTIDE SEQUENCE [LARGE SCALE GENOMIC DNA]</scope>
    <source>
        <strain evidence="12 13">DSM 6911</strain>
    </source>
</reference>
<dbReference type="PANTHER" id="PTHR21085:SF0">
    <property type="entry name" value="CHORISMATE SYNTHASE"/>
    <property type="match status" value="1"/>
</dbReference>
<dbReference type="Pfam" id="PF01264">
    <property type="entry name" value="Chorismate_synt"/>
    <property type="match status" value="1"/>
</dbReference>
<keyword evidence="4 11" id="KW-0028">Amino-acid biosynthesis</keyword>
<dbReference type="GO" id="GO:0004107">
    <property type="term" value="F:chorismate synthase activity"/>
    <property type="evidence" value="ECO:0007669"/>
    <property type="project" value="UniProtKB-UniRule"/>
</dbReference>
<dbReference type="PROSITE" id="PS00789">
    <property type="entry name" value="CHORISMATE_SYNTHASE_3"/>
    <property type="match status" value="1"/>
</dbReference>
<feature type="binding site" evidence="11">
    <location>
        <begin position="304"/>
        <end position="308"/>
    </location>
    <ligand>
        <name>FMN</name>
        <dbReference type="ChEBI" id="CHEBI:58210"/>
    </ligand>
</feature>
<dbReference type="GO" id="GO:0005829">
    <property type="term" value="C:cytosol"/>
    <property type="evidence" value="ECO:0007669"/>
    <property type="project" value="TreeGrafter"/>
</dbReference>
<comment type="similarity">
    <text evidence="2 11">Belongs to the chorismate synthase family.</text>
</comment>
<comment type="caution">
    <text evidence="11">Lacks conserved residue(s) required for the propagation of feature annotation.</text>
</comment>
<keyword evidence="5 11" id="KW-0285">Flavoprotein</keyword>
<dbReference type="Proteomes" id="UP000186112">
    <property type="component" value="Unassembled WGS sequence"/>
</dbReference>
<dbReference type="EMBL" id="LTDM01000032">
    <property type="protein sequence ID" value="OLS02350.1"/>
    <property type="molecule type" value="Genomic_DNA"/>
</dbReference>
<dbReference type="PIRSF" id="PIRSF001456">
    <property type="entry name" value="Chorismate_synth"/>
    <property type="match status" value="1"/>
</dbReference>
<dbReference type="AlphaFoldDB" id="A0A1U7M518"/>
<evidence type="ECO:0000256" key="7">
    <source>
        <dbReference type="ARBA" id="ARBA00022827"/>
    </source>
</evidence>
<keyword evidence="6 11" id="KW-0288">FMN</keyword>
<evidence type="ECO:0000313" key="12">
    <source>
        <dbReference type="EMBL" id="OLS02350.1"/>
    </source>
</evidence>
<dbReference type="InterPro" id="IPR020541">
    <property type="entry name" value="Chorismate_synthase_CS"/>
</dbReference>
<evidence type="ECO:0000256" key="4">
    <source>
        <dbReference type="ARBA" id="ARBA00022605"/>
    </source>
</evidence>
<dbReference type="CDD" id="cd07304">
    <property type="entry name" value="Chorismate_synthase"/>
    <property type="match status" value="1"/>
</dbReference>
<evidence type="ECO:0000256" key="3">
    <source>
        <dbReference type="ARBA" id="ARBA00013036"/>
    </source>
</evidence>
<feature type="binding site" evidence="11">
    <location>
        <position position="289"/>
    </location>
    <ligand>
        <name>FMN</name>
        <dbReference type="ChEBI" id="CHEBI:58210"/>
    </ligand>
</feature>
<feature type="binding site" evidence="11">
    <location>
        <position position="47"/>
    </location>
    <ligand>
        <name>NADP(+)</name>
        <dbReference type="ChEBI" id="CHEBI:58349"/>
    </ligand>
</feature>
<name>A0A1U7M518_TISCR</name>
<comment type="catalytic activity">
    <reaction evidence="11">
        <text>5-O-(1-carboxyvinyl)-3-phosphoshikimate = chorismate + phosphate</text>
        <dbReference type="Rhea" id="RHEA:21020"/>
        <dbReference type="ChEBI" id="CHEBI:29748"/>
        <dbReference type="ChEBI" id="CHEBI:43474"/>
        <dbReference type="ChEBI" id="CHEBI:57701"/>
        <dbReference type="EC" id="4.2.3.5"/>
    </reaction>
</comment>
<keyword evidence="8 11" id="KW-0521">NADP</keyword>
<dbReference type="NCBIfam" id="NF003793">
    <property type="entry name" value="PRK05382.1"/>
    <property type="match status" value="1"/>
</dbReference>
<keyword evidence="10 11" id="KW-0456">Lyase</keyword>
<dbReference type="PANTHER" id="PTHR21085">
    <property type="entry name" value="CHORISMATE SYNTHASE"/>
    <property type="match status" value="1"/>
</dbReference>
<dbReference type="InterPro" id="IPR000453">
    <property type="entry name" value="Chorismate_synth"/>
</dbReference>
<dbReference type="GO" id="GO:0008652">
    <property type="term" value="P:amino acid biosynthetic process"/>
    <property type="evidence" value="ECO:0007669"/>
    <property type="project" value="UniProtKB-KW"/>
</dbReference>
<feature type="binding site" evidence="11">
    <location>
        <position position="331"/>
    </location>
    <ligand>
        <name>FMN</name>
        <dbReference type="ChEBI" id="CHEBI:58210"/>
    </ligand>
</feature>
<evidence type="ECO:0000256" key="10">
    <source>
        <dbReference type="ARBA" id="ARBA00023239"/>
    </source>
</evidence>
<evidence type="ECO:0000256" key="6">
    <source>
        <dbReference type="ARBA" id="ARBA00022643"/>
    </source>
</evidence>
<comment type="cofactor">
    <cofactor evidence="11">
        <name>FMNH2</name>
        <dbReference type="ChEBI" id="CHEBI:57618"/>
    </cofactor>
    <text evidence="11">Reduced FMN (FMNH(2)).</text>
</comment>
<dbReference type="PROSITE" id="PS00788">
    <property type="entry name" value="CHORISMATE_SYNTHASE_2"/>
    <property type="match status" value="1"/>
</dbReference>
<dbReference type="UniPathway" id="UPA00053">
    <property type="reaction ID" value="UER00090"/>
</dbReference>
<gene>
    <name evidence="11 12" type="primary">aroC</name>
    <name evidence="12" type="ORF">TICRE_17370</name>
</gene>
<comment type="subunit">
    <text evidence="11">Homotetramer.</text>
</comment>
<comment type="caution">
    <text evidence="12">The sequence shown here is derived from an EMBL/GenBank/DDBJ whole genome shotgun (WGS) entry which is preliminary data.</text>
</comment>
<evidence type="ECO:0000313" key="13">
    <source>
        <dbReference type="Proteomes" id="UP000186112"/>
    </source>
</evidence>
<comment type="function">
    <text evidence="11">Catalyzes the anti-1,4-elimination of the C-3 phosphate and the C-6 proR hydrogen from 5-enolpyruvylshikimate-3-phosphate (EPSP) to yield chorismate, which is the branch point compound that serves as the starting substrate for the three terminal pathways of aromatic amino acid biosynthesis. This reaction introduces a second double bond into the aromatic ring system.</text>
</comment>
<dbReference type="GO" id="GO:0009423">
    <property type="term" value="P:chorismate biosynthetic process"/>
    <property type="evidence" value="ECO:0007669"/>
    <property type="project" value="UniProtKB-UniRule"/>
</dbReference>
<organism evidence="12 13">
    <name type="scientific">Tissierella creatinophila DSM 6911</name>
    <dbReference type="NCBI Taxonomy" id="1123403"/>
    <lineage>
        <taxon>Bacteria</taxon>
        <taxon>Bacillati</taxon>
        <taxon>Bacillota</taxon>
        <taxon>Tissierellia</taxon>
        <taxon>Tissierellales</taxon>
        <taxon>Tissierellaceae</taxon>
        <taxon>Tissierella</taxon>
    </lineage>
</organism>
<proteinExistence type="inferred from homology"/>
<evidence type="ECO:0000256" key="5">
    <source>
        <dbReference type="ARBA" id="ARBA00022630"/>
    </source>
</evidence>
<dbReference type="NCBIfam" id="TIGR00033">
    <property type="entry name" value="aroC"/>
    <property type="match status" value="1"/>
</dbReference>
<feature type="binding site" evidence="11">
    <location>
        <position position="53"/>
    </location>
    <ligand>
        <name>NADP(+)</name>
        <dbReference type="ChEBI" id="CHEBI:58349"/>
    </ligand>
</feature>
<dbReference type="GO" id="GO:0010181">
    <property type="term" value="F:FMN binding"/>
    <property type="evidence" value="ECO:0007669"/>
    <property type="project" value="TreeGrafter"/>
</dbReference>
<comment type="pathway">
    <text evidence="1 11">Metabolic intermediate biosynthesis; chorismate biosynthesis; chorismate from D-erythrose 4-phosphate and phosphoenolpyruvate: step 7/7.</text>
</comment>
<dbReference type="InterPro" id="IPR035904">
    <property type="entry name" value="Chorismate_synth_AroC_sf"/>
</dbReference>
<protein>
    <recommendedName>
        <fullName evidence="3 11">Chorismate synthase</fullName>
        <shortName evidence="11">CS</shortName>
        <ecNumber evidence="3 11">4.2.3.5</ecNumber>
    </recommendedName>
    <alternativeName>
        <fullName evidence="11">5-enolpyruvylshikimate-3-phosphate phospholyase</fullName>
    </alternativeName>
</protein>
<keyword evidence="7 11" id="KW-0274">FAD</keyword>
<dbReference type="EC" id="4.2.3.5" evidence="3 11"/>
<keyword evidence="9 11" id="KW-0057">Aromatic amino acid biosynthesis</keyword>
<dbReference type="GO" id="GO:0009073">
    <property type="term" value="P:aromatic amino acid family biosynthetic process"/>
    <property type="evidence" value="ECO:0007669"/>
    <property type="project" value="UniProtKB-KW"/>
</dbReference>